<dbReference type="EMBL" id="FNQF01000005">
    <property type="protein sequence ID" value="SEA42318.1"/>
    <property type="molecule type" value="Genomic_DNA"/>
</dbReference>
<dbReference type="STRING" id="908615.SAMN05421540_105239"/>
<name>A0A1H4B2R3_9FLAO</name>
<feature type="domain" description="CHK kinase-like" evidence="1">
    <location>
        <begin position="115"/>
        <end position="271"/>
    </location>
</feature>
<organism evidence="2 3">
    <name type="scientific">Psychroflexus halocasei</name>
    <dbReference type="NCBI Taxonomy" id="908615"/>
    <lineage>
        <taxon>Bacteria</taxon>
        <taxon>Pseudomonadati</taxon>
        <taxon>Bacteroidota</taxon>
        <taxon>Flavobacteriia</taxon>
        <taxon>Flavobacteriales</taxon>
        <taxon>Flavobacteriaceae</taxon>
        <taxon>Psychroflexus</taxon>
    </lineage>
</organism>
<dbReference type="Gene3D" id="3.90.1200.10">
    <property type="match status" value="1"/>
</dbReference>
<keyword evidence="3" id="KW-1185">Reference proteome</keyword>
<evidence type="ECO:0000259" key="1">
    <source>
        <dbReference type="SMART" id="SM00587"/>
    </source>
</evidence>
<evidence type="ECO:0000313" key="3">
    <source>
        <dbReference type="Proteomes" id="UP000198820"/>
    </source>
</evidence>
<dbReference type="Pfam" id="PF07914">
    <property type="entry name" value="DUF1679"/>
    <property type="match status" value="1"/>
</dbReference>
<proteinExistence type="predicted"/>
<evidence type="ECO:0000313" key="2">
    <source>
        <dbReference type="EMBL" id="SEA42318.1"/>
    </source>
</evidence>
<gene>
    <name evidence="2" type="ORF">SAMN05421540_105239</name>
</gene>
<dbReference type="InterPro" id="IPR011009">
    <property type="entry name" value="Kinase-like_dom_sf"/>
</dbReference>
<dbReference type="PANTHER" id="PTHR11012:SF30">
    <property type="entry name" value="PROTEIN KINASE-LIKE DOMAIN-CONTAINING"/>
    <property type="match status" value="1"/>
</dbReference>
<protein>
    <recommendedName>
        <fullName evidence="1">CHK kinase-like domain-containing protein</fullName>
    </recommendedName>
</protein>
<dbReference type="RefSeq" id="WP_234953117.1">
    <property type="nucleotide sequence ID" value="NZ_FNQF01000005.1"/>
</dbReference>
<dbReference type="SMART" id="SM00587">
    <property type="entry name" value="CHK"/>
    <property type="match status" value="1"/>
</dbReference>
<dbReference type="AlphaFoldDB" id="A0A1H4B2R3"/>
<dbReference type="PANTHER" id="PTHR11012">
    <property type="entry name" value="PROTEIN KINASE-LIKE DOMAIN-CONTAINING"/>
    <property type="match status" value="1"/>
</dbReference>
<dbReference type="InterPro" id="IPR012877">
    <property type="entry name" value="Dhs-27"/>
</dbReference>
<dbReference type="SUPFAM" id="SSF56112">
    <property type="entry name" value="Protein kinase-like (PK-like)"/>
    <property type="match status" value="1"/>
</dbReference>
<sequence length="329" mass="38703">MGSMHPEFKSYLQKLLKAKDCQETEVIQSLWSGYGKISRFQLYGSAYESVVVKQIRLEKVKTHPRGWNTDISHQRKVKSYEVETNWYKNYNQNCSVDCRTPQFLGSLSQEQKQWIVLEDLDHFFPLRKEHLKLTEVKLCLRWLAHFHVTFFNKSPNGLWKIGTYWHLETRPEEFNKTELSPLKDKAKRIDDLLNNCQYQTLVHGDAKVANFCFSKNGDAVAAVDFQYVGGGCGMKDVAYLIGSCLTSEECQKYEKEILNFYFDVLKNLCLNSMSLEEYEKLEQEWRKLHPFAVADFMRFMKGWMPNHKKVNSYTEEKVDEVLKILNPQQ</sequence>
<dbReference type="Proteomes" id="UP000198820">
    <property type="component" value="Unassembled WGS sequence"/>
</dbReference>
<dbReference type="InterPro" id="IPR015897">
    <property type="entry name" value="CHK_kinase-like"/>
</dbReference>
<reference evidence="2 3" key="1">
    <citation type="submission" date="2016-10" db="EMBL/GenBank/DDBJ databases">
        <authorList>
            <person name="de Groot N.N."/>
        </authorList>
    </citation>
    <scope>NUCLEOTIDE SEQUENCE [LARGE SCALE GENOMIC DNA]</scope>
    <source>
        <strain evidence="2 3">DSM 23581</strain>
    </source>
</reference>
<accession>A0A1H4B2R3</accession>